<feature type="domain" description="25S rRNA (uridine-N(3))-methyltransferase BMT5-like" evidence="1">
    <location>
        <begin position="132"/>
        <end position="293"/>
    </location>
</feature>
<keyword evidence="3" id="KW-1185">Reference proteome</keyword>
<dbReference type="Proteomes" id="UP000030748">
    <property type="component" value="Unassembled WGS sequence"/>
</dbReference>
<dbReference type="GO" id="GO:0070042">
    <property type="term" value="F:rRNA (uridine-N3-)-methyltransferase activity"/>
    <property type="evidence" value="ECO:0000318"/>
    <property type="project" value="GO_Central"/>
</dbReference>
<dbReference type="AlphaFoldDB" id="A0A022QJQ7"/>
<organism evidence="2 3">
    <name type="scientific">Erythranthe guttata</name>
    <name type="common">Yellow monkey flower</name>
    <name type="synonym">Mimulus guttatus</name>
    <dbReference type="NCBI Taxonomy" id="4155"/>
    <lineage>
        <taxon>Eukaryota</taxon>
        <taxon>Viridiplantae</taxon>
        <taxon>Streptophyta</taxon>
        <taxon>Embryophyta</taxon>
        <taxon>Tracheophyta</taxon>
        <taxon>Spermatophyta</taxon>
        <taxon>Magnoliopsida</taxon>
        <taxon>eudicotyledons</taxon>
        <taxon>Gunneridae</taxon>
        <taxon>Pentapetalae</taxon>
        <taxon>asterids</taxon>
        <taxon>lamiids</taxon>
        <taxon>Lamiales</taxon>
        <taxon>Phrymaceae</taxon>
        <taxon>Erythranthe</taxon>
    </lineage>
</organism>
<name>A0A022QJQ7_ERYGU</name>
<dbReference type="eggNOG" id="KOG4174">
    <property type="taxonomic scope" value="Eukaryota"/>
</dbReference>
<gene>
    <name evidence="2" type="ORF">MIMGU_mgv11b024015mg</name>
</gene>
<dbReference type="STRING" id="4155.A0A022QJQ7"/>
<dbReference type="GO" id="GO:0005737">
    <property type="term" value="C:cytoplasm"/>
    <property type="evidence" value="ECO:0000318"/>
    <property type="project" value="GO_Central"/>
</dbReference>
<feature type="domain" description="25S rRNA (uridine-N(3))-methyltransferase BMT5-like" evidence="1">
    <location>
        <begin position="1"/>
        <end position="52"/>
    </location>
</feature>
<proteinExistence type="predicted"/>
<dbReference type="EMBL" id="KI631456">
    <property type="protein sequence ID" value="EYU27483.1"/>
    <property type="molecule type" value="Genomic_DNA"/>
</dbReference>
<accession>A0A022QJQ7</accession>
<protein>
    <recommendedName>
        <fullName evidence="1">25S rRNA (uridine-N(3))-methyltransferase BMT5-like domain-containing protein</fullName>
    </recommendedName>
</protein>
<evidence type="ECO:0000313" key="3">
    <source>
        <dbReference type="Proteomes" id="UP000030748"/>
    </source>
</evidence>
<evidence type="ECO:0000259" key="1">
    <source>
        <dbReference type="Pfam" id="PF10354"/>
    </source>
</evidence>
<dbReference type="InterPro" id="IPR019446">
    <property type="entry name" value="BMT5-like"/>
</dbReference>
<dbReference type="Pfam" id="PF10354">
    <property type="entry name" value="BMT5-like"/>
    <property type="match status" value="2"/>
</dbReference>
<dbReference type="PANTHER" id="PTHR11538">
    <property type="entry name" value="PHENYLALANYL-TRNA SYNTHETASE"/>
    <property type="match status" value="1"/>
</dbReference>
<evidence type="ECO:0000313" key="2">
    <source>
        <dbReference type="EMBL" id="EYU27483.1"/>
    </source>
</evidence>
<sequence length="314" mass="35898">MLSPDGEVHINHKFTAPYHSWGVADIALECQLVLVGLHDFKIEHYPGYKNKRGSGSRCDKPFPLGDCRTFIFKLRPVTAIFLKMESRKLHAPPIHPDLSLDRASEMLASAEIAVPRREFIGNCRRIKHYSSGRGDFSFSTCLAKAFGCASNMIATSLDSQRFLLLNYASALPNLMELKARKCKVMHDIDATVITSHSIPGEMKFDRIVFNFPFAGFFDDLPRDSQLIRHKGLVSKFMQNAVEMMGENGEIHIRNKTTDYFEEWNLEVFGWLHRLRLVETVDFDRLDYPGYDTKYGFGGDGNFNCYPSKTYKFAR</sequence>
<dbReference type="PANTHER" id="PTHR11538:SF70">
    <property type="entry name" value="25S RRNA (URIDINE-N(3))-METHYLTRANSFERASE BMT5-LIKE DOMAIN-CONTAINING PROTEIN"/>
    <property type="match status" value="1"/>
</dbReference>
<reference evidence="2 3" key="1">
    <citation type="journal article" date="2013" name="Proc. Natl. Acad. Sci. U.S.A.">
        <title>Fine-scale variation in meiotic recombination in Mimulus inferred from population shotgun sequencing.</title>
        <authorList>
            <person name="Hellsten U."/>
            <person name="Wright K.M."/>
            <person name="Jenkins J."/>
            <person name="Shu S."/>
            <person name="Yuan Y."/>
            <person name="Wessler S.R."/>
            <person name="Schmutz J."/>
            <person name="Willis J.H."/>
            <person name="Rokhsar D.S."/>
        </authorList>
    </citation>
    <scope>NUCLEOTIDE SEQUENCE [LARGE SCALE GENOMIC DNA]</scope>
    <source>
        <strain evidence="3">cv. DUN x IM62</strain>
    </source>
</reference>
<dbReference type="GO" id="GO:0070475">
    <property type="term" value="P:rRNA base methylation"/>
    <property type="evidence" value="ECO:0000318"/>
    <property type="project" value="GO_Central"/>
</dbReference>